<accession>A0A4S9L651</accession>
<evidence type="ECO:0000256" key="1">
    <source>
        <dbReference type="SAM" id="MobiDB-lite"/>
    </source>
</evidence>
<organism evidence="2 3">
    <name type="scientific">Aureobasidium pullulans</name>
    <name type="common">Black yeast</name>
    <name type="synonym">Pullularia pullulans</name>
    <dbReference type="NCBI Taxonomy" id="5580"/>
    <lineage>
        <taxon>Eukaryota</taxon>
        <taxon>Fungi</taxon>
        <taxon>Dikarya</taxon>
        <taxon>Ascomycota</taxon>
        <taxon>Pezizomycotina</taxon>
        <taxon>Dothideomycetes</taxon>
        <taxon>Dothideomycetidae</taxon>
        <taxon>Dothideales</taxon>
        <taxon>Saccotheciaceae</taxon>
        <taxon>Aureobasidium</taxon>
    </lineage>
</organism>
<sequence length="474" mass="53465">MLSMAQQIAEIRHALSILIKSGHIVARQISDESKDIDLQIRLSGLETGSFSALKSLCDQSPSISSTSEEFVQSGDARDQDHNASITNMIENETSEFINPWNTKTGNEPWWPTIRKAMQDPTMLGKHPTIPDVELLKTYYSSSSARERAKDVSDAFTTKGNFKGRGQYDYLRAFVQKHPALSMSAGGDFQANKKHRVHCTWNLINSIPVYTGFVKVSQHPQHVVVGFTRASSYPPTYGRNGMFIRGKEAVKAWANMMHIQDCILVSLPRQQTSSRLSIYINLDDRVVFNPETNLSELEGILDAANEKQVIDLLSVGFDALTTDLPSLDAFAERYRHLKINLVFAVPDQFPRLDLFPPETNGVRYGQVRLSELYAYRKHDLPSEMAACVEELLEAVTLRKEHVAHAVNLQELTRGRANFRISPDTETDSGVPAAQENKKEGWANPGAPRANRRKHRKQPDLKRRRVVEDEEEHVEV</sequence>
<evidence type="ECO:0000313" key="3">
    <source>
        <dbReference type="Proteomes" id="UP000306584"/>
    </source>
</evidence>
<reference evidence="2 3" key="1">
    <citation type="submission" date="2018-10" db="EMBL/GenBank/DDBJ databases">
        <title>Fifty Aureobasidium pullulans genomes reveal a recombining polyextremotolerant generalist.</title>
        <authorList>
            <person name="Gostincar C."/>
            <person name="Turk M."/>
            <person name="Zajc J."/>
            <person name="Gunde-Cimerman N."/>
        </authorList>
    </citation>
    <scope>NUCLEOTIDE SEQUENCE [LARGE SCALE GENOMIC DNA]</scope>
    <source>
        <strain evidence="2 3">EXF-6604</strain>
    </source>
</reference>
<dbReference type="EMBL" id="QZBD01000201">
    <property type="protein sequence ID" value="THY24601.1"/>
    <property type="molecule type" value="Genomic_DNA"/>
</dbReference>
<dbReference type="Proteomes" id="UP000306584">
    <property type="component" value="Unassembled WGS sequence"/>
</dbReference>
<gene>
    <name evidence="2" type="ORF">D6D01_05387</name>
</gene>
<proteinExistence type="predicted"/>
<protein>
    <submittedName>
        <fullName evidence="2">Uncharacterized protein</fullName>
    </submittedName>
</protein>
<feature type="compositionally biased region" description="Basic residues" evidence="1">
    <location>
        <begin position="448"/>
        <end position="463"/>
    </location>
</feature>
<evidence type="ECO:0000313" key="2">
    <source>
        <dbReference type="EMBL" id="THY24601.1"/>
    </source>
</evidence>
<feature type="region of interest" description="Disordered" evidence="1">
    <location>
        <begin position="416"/>
        <end position="474"/>
    </location>
</feature>
<dbReference type="AlphaFoldDB" id="A0A4S9L651"/>
<name>A0A4S9L651_AURPU</name>
<comment type="caution">
    <text evidence="2">The sequence shown here is derived from an EMBL/GenBank/DDBJ whole genome shotgun (WGS) entry which is preliminary data.</text>
</comment>